<feature type="non-terminal residue" evidence="2">
    <location>
        <position position="1"/>
    </location>
</feature>
<dbReference type="Proteomes" id="UP001154282">
    <property type="component" value="Unassembled WGS sequence"/>
</dbReference>
<accession>A0AAV0J125</accession>
<gene>
    <name evidence="2" type="ORF">LITE_LOCUS11744</name>
</gene>
<proteinExistence type="predicted"/>
<dbReference type="EMBL" id="CAMGYJ010000004">
    <property type="protein sequence ID" value="CAI0402735.1"/>
    <property type="molecule type" value="Genomic_DNA"/>
</dbReference>
<dbReference type="AlphaFoldDB" id="A0AAV0J125"/>
<reference evidence="2" key="1">
    <citation type="submission" date="2022-08" db="EMBL/GenBank/DDBJ databases">
        <authorList>
            <person name="Gutierrez-Valencia J."/>
        </authorList>
    </citation>
    <scope>NUCLEOTIDE SEQUENCE</scope>
</reference>
<comment type="caution">
    <text evidence="2">The sequence shown here is derived from an EMBL/GenBank/DDBJ whole genome shotgun (WGS) entry which is preliminary data.</text>
</comment>
<name>A0AAV0J125_9ROSI</name>
<protein>
    <submittedName>
        <fullName evidence="2">Uncharacterized protein</fullName>
    </submittedName>
</protein>
<evidence type="ECO:0000256" key="1">
    <source>
        <dbReference type="SAM" id="MobiDB-lite"/>
    </source>
</evidence>
<keyword evidence="3" id="KW-1185">Reference proteome</keyword>
<evidence type="ECO:0000313" key="3">
    <source>
        <dbReference type="Proteomes" id="UP001154282"/>
    </source>
</evidence>
<sequence>SFHQWPAKSPIDTTARTGGGNTSEIEGPRETMMINRCRWKQGLDDDELTMREPSIELARSVAWKLSKR</sequence>
<evidence type="ECO:0000313" key="2">
    <source>
        <dbReference type="EMBL" id="CAI0402735.1"/>
    </source>
</evidence>
<organism evidence="2 3">
    <name type="scientific">Linum tenue</name>
    <dbReference type="NCBI Taxonomy" id="586396"/>
    <lineage>
        <taxon>Eukaryota</taxon>
        <taxon>Viridiplantae</taxon>
        <taxon>Streptophyta</taxon>
        <taxon>Embryophyta</taxon>
        <taxon>Tracheophyta</taxon>
        <taxon>Spermatophyta</taxon>
        <taxon>Magnoliopsida</taxon>
        <taxon>eudicotyledons</taxon>
        <taxon>Gunneridae</taxon>
        <taxon>Pentapetalae</taxon>
        <taxon>rosids</taxon>
        <taxon>fabids</taxon>
        <taxon>Malpighiales</taxon>
        <taxon>Linaceae</taxon>
        <taxon>Linum</taxon>
    </lineage>
</organism>
<feature type="region of interest" description="Disordered" evidence="1">
    <location>
        <begin position="1"/>
        <end position="29"/>
    </location>
</feature>